<dbReference type="NCBIfam" id="TIGR00121">
    <property type="entry name" value="birA_ligase"/>
    <property type="match status" value="1"/>
</dbReference>
<dbReference type="SUPFAM" id="SSF55681">
    <property type="entry name" value="Class II aaRS and biotin synthetases"/>
    <property type="match status" value="1"/>
</dbReference>
<dbReference type="EMBL" id="FNMU01000005">
    <property type="protein sequence ID" value="SDW84508.1"/>
    <property type="molecule type" value="Genomic_DNA"/>
</dbReference>
<dbReference type="InterPro" id="IPR045864">
    <property type="entry name" value="aa-tRNA-synth_II/BPL/LPL"/>
</dbReference>
<evidence type="ECO:0000313" key="5">
    <source>
        <dbReference type="EMBL" id="APH38062.1"/>
    </source>
</evidence>
<dbReference type="GeneID" id="30582136"/>
<feature type="domain" description="BPL/LPL catalytic" evidence="4">
    <location>
        <begin position="80"/>
        <end position="258"/>
    </location>
</feature>
<reference evidence="5 8" key="1">
    <citation type="submission" date="2016-10" db="EMBL/GenBank/DDBJ databases">
        <title>Methanohalophilus halophilus.</title>
        <authorList>
            <person name="L'haridon S."/>
        </authorList>
    </citation>
    <scope>NUCLEOTIDE SEQUENCE [LARGE SCALE GENOMIC DNA]</scope>
    <source>
        <strain evidence="5 8">Z-7982</strain>
    </source>
</reference>
<dbReference type="InterPro" id="IPR004408">
    <property type="entry name" value="Biotin_CoA_COase_ligase"/>
</dbReference>
<evidence type="ECO:0000313" key="7">
    <source>
        <dbReference type="EMBL" id="SDW84508.1"/>
    </source>
</evidence>
<dbReference type="GO" id="GO:0004077">
    <property type="term" value="F:biotin--[biotin carboxyl-carrier protein] ligase activity"/>
    <property type="evidence" value="ECO:0007669"/>
    <property type="project" value="UniProtKB-EC"/>
</dbReference>
<dbReference type="KEGG" id="mhaz:BHR79_00255"/>
<dbReference type="Gene3D" id="1.10.10.10">
    <property type="entry name" value="Winged helix-like DNA-binding domain superfamily/Winged helix DNA-binding domain"/>
    <property type="match status" value="1"/>
</dbReference>
<dbReference type="SUPFAM" id="SSF50037">
    <property type="entry name" value="C-terminal domain of transcriptional repressors"/>
    <property type="match status" value="1"/>
</dbReference>
<dbReference type="InterPro" id="IPR030855">
    <property type="entry name" value="Bifunct_BirA"/>
</dbReference>
<evidence type="ECO:0000256" key="3">
    <source>
        <dbReference type="ARBA" id="ARBA00022840"/>
    </source>
</evidence>
<keyword evidence="2" id="KW-0547">Nucleotide-binding</keyword>
<dbReference type="GO" id="GO:0005737">
    <property type="term" value="C:cytoplasm"/>
    <property type="evidence" value="ECO:0007669"/>
    <property type="project" value="TreeGrafter"/>
</dbReference>
<dbReference type="STRING" id="2177.BHR79_00255"/>
<dbReference type="HAMAP" id="MF_00978">
    <property type="entry name" value="Bifunct_BirA"/>
    <property type="match status" value="1"/>
</dbReference>
<proteinExistence type="inferred from homology"/>
<dbReference type="PROSITE" id="PS51733">
    <property type="entry name" value="BPL_LPL_CATALYTIC"/>
    <property type="match status" value="1"/>
</dbReference>
<dbReference type="InterPro" id="IPR036390">
    <property type="entry name" value="WH_DNA-bd_sf"/>
</dbReference>
<dbReference type="Pfam" id="PF08279">
    <property type="entry name" value="HTH_11"/>
    <property type="match status" value="1"/>
</dbReference>
<dbReference type="Pfam" id="PF02237">
    <property type="entry name" value="BPL_C"/>
    <property type="match status" value="1"/>
</dbReference>
<dbReference type="InterPro" id="IPR004143">
    <property type="entry name" value="BPL_LPL_catalytic"/>
</dbReference>
<dbReference type="Proteomes" id="UP000198669">
    <property type="component" value="Unassembled WGS sequence"/>
</dbReference>
<dbReference type="GO" id="GO:0006355">
    <property type="term" value="P:regulation of DNA-templated transcription"/>
    <property type="evidence" value="ECO:0007669"/>
    <property type="project" value="InterPro"/>
</dbReference>
<dbReference type="Proteomes" id="UP000186879">
    <property type="component" value="Chromosome"/>
</dbReference>
<dbReference type="Proteomes" id="UP000267921">
    <property type="component" value="Unassembled WGS sequence"/>
</dbReference>
<keyword evidence="1 5" id="KW-0436">Ligase</keyword>
<evidence type="ECO:0000256" key="2">
    <source>
        <dbReference type="ARBA" id="ARBA00022741"/>
    </source>
</evidence>
<name>A0A1L3PZK9_9EURY</name>
<keyword evidence="3" id="KW-0067">ATP-binding</keyword>
<evidence type="ECO:0000259" key="4">
    <source>
        <dbReference type="PROSITE" id="PS51733"/>
    </source>
</evidence>
<dbReference type="RefSeq" id="WP_072560186.1">
    <property type="nucleotide sequence ID" value="NZ_CP017921.1"/>
</dbReference>
<dbReference type="Pfam" id="PF03099">
    <property type="entry name" value="BPL_LplA_LipB"/>
    <property type="match status" value="1"/>
</dbReference>
<organism evidence="5 8">
    <name type="scientific">Methanohalophilus halophilus</name>
    <dbReference type="NCBI Taxonomy" id="2177"/>
    <lineage>
        <taxon>Archaea</taxon>
        <taxon>Methanobacteriati</taxon>
        <taxon>Methanobacteriota</taxon>
        <taxon>Stenosarchaea group</taxon>
        <taxon>Methanomicrobia</taxon>
        <taxon>Methanosarcinales</taxon>
        <taxon>Methanosarcinaceae</taxon>
        <taxon>Methanohalophilus</taxon>
    </lineage>
</organism>
<dbReference type="PANTHER" id="PTHR12835:SF5">
    <property type="entry name" value="BIOTIN--PROTEIN LIGASE"/>
    <property type="match status" value="1"/>
</dbReference>
<dbReference type="SUPFAM" id="SSF46785">
    <property type="entry name" value="Winged helix' DNA-binding domain"/>
    <property type="match status" value="1"/>
</dbReference>
<reference evidence="7 9" key="2">
    <citation type="submission" date="2016-10" db="EMBL/GenBank/DDBJ databases">
        <authorList>
            <person name="de Groot N.N."/>
        </authorList>
    </citation>
    <scope>NUCLEOTIDE SEQUENCE [LARGE SCALE GENOMIC DNA]</scope>
    <source>
        <strain evidence="7 9">Z-7982</strain>
    </source>
</reference>
<accession>A0A1L3PZK9</accession>
<dbReference type="InterPro" id="IPR036388">
    <property type="entry name" value="WH-like_DNA-bd_sf"/>
</dbReference>
<dbReference type="GO" id="GO:0005524">
    <property type="term" value="F:ATP binding"/>
    <property type="evidence" value="ECO:0007669"/>
    <property type="project" value="UniProtKB-KW"/>
</dbReference>
<dbReference type="Gene3D" id="2.30.30.100">
    <property type="match status" value="1"/>
</dbReference>
<dbReference type="CDD" id="cd16442">
    <property type="entry name" value="BPL"/>
    <property type="match status" value="1"/>
</dbReference>
<evidence type="ECO:0000313" key="9">
    <source>
        <dbReference type="Proteomes" id="UP000198669"/>
    </source>
</evidence>
<dbReference type="InterPro" id="IPR013196">
    <property type="entry name" value="HTH_11"/>
</dbReference>
<sequence length="322" mass="35728">MENKKIELIRLLSQTEGKPISGEQIGRKLEISRTMVWKYIQSLQSQGYSIISSPGKGYILNSVPDSLLPELVQAGLTTDILGTDIRHFMELESTNDYAKTIARDAHEGTVVVAEAQKKGRGRKGFDWVSPQGGVWISIILKPSIVPANASRLTLVGGLAVVDSLKSIGLNPSLKWPNDVLVNGKKICGILTEMEAEIDRVEYIVLGLGINLNFNTDTLPEEIRDGSTTISDELGTYVDRLDFVRSLLYNLEQYYIHFKTQPFEELMERWIDSSDTIGRNVRIVTPSKMVDGRAIGITLSGGLLLQKHDGSTEEIMSGRCIYI</sequence>
<dbReference type="AlphaFoldDB" id="A0A1L3PZK9"/>
<evidence type="ECO:0000313" key="10">
    <source>
        <dbReference type="Proteomes" id="UP000267921"/>
    </source>
</evidence>
<dbReference type="EC" id="6.3.4.15" evidence="6"/>
<keyword evidence="8" id="KW-1185">Reference proteome</keyword>
<dbReference type="EMBL" id="CP017921">
    <property type="protein sequence ID" value="APH38062.1"/>
    <property type="molecule type" value="Genomic_DNA"/>
</dbReference>
<protein>
    <submittedName>
        <fullName evidence="5">Biotin--[acetyl-CoA-carboxylase] ligase</fullName>
        <ecNumber evidence="6">6.3.4.15</ecNumber>
    </submittedName>
    <submittedName>
        <fullName evidence="7">BirA family transcriptional regulator, biotin operon repressor / biotin-[acetyl-CoA-carboxylase] ligase</fullName>
    </submittedName>
</protein>
<evidence type="ECO:0000313" key="6">
    <source>
        <dbReference type="EMBL" id="RNI07271.1"/>
    </source>
</evidence>
<dbReference type="PANTHER" id="PTHR12835">
    <property type="entry name" value="BIOTIN PROTEIN LIGASE"/>
    <property type="match status" value="1"/>
</dbReference>
<evidence type="ECO:0000256" key="1">
    <source>
        <dbReference type="ARBA" id="ARBA00022598"/>
    </source>
</evidence>
<reference evidence="6 10" key="3">
    <citation type="submission" date="2018-10" db="EMBL/GenBank/DDBJ databases">
        <title>Cultivation of a novel Methanohalophilus strain from Kebrit Deep of the Red Sea and a genomic comparison of members of the genus Methanohalophilus.</title>
        <authorList>
            <person name="Guan Y."/>
            <person name="Ngugi D.K."/>
            <person name="Stingl U."/>
        </authorList>
    </citation>
    <scope>NUCLEOTIDE SEQUENCE [LARGE SCALE GENOMIC DNA]</scope>
    <source>
        <strain evidence="6 10">DSM 3094</strain>
    </source>
</reference>
<dbReference type="EMBL" id="RJJG01000009">
    <property type="protein sequence ID" value="RNI07271.1"/>
    <property type="molecule type" value="Genomic_DNA"/>
</dbReference>
<dbReference type="InterPro" id="IPR008988">
    <property type="entry name" value="Transcriptional_repressor_C"/>
</dbReference>
<gene>
    <name evidence="5" type="ORF">BHR79_00255</name>
    <name evidence="6" type="ORF">EFE40_10050</name>
    <name evidence="7" type="ORF">SAMN04515625_1730</name>
</gene>
<evidence type="ECO:0000313" key="8">
    <source>
        <dbReference type="Proteomes" id="UP000186879"/>
    </source>
</evidence>
<dbReference type="OrthoDB" id="46252at2157"/>
<dbReference type="InterPro" id="IPR003142">
    <property type="entry name" value="BPL_C"/>
</dbReference>
<dbReference type="Gene3D" id="3.30.930.10">
    <property type="entry name" value="Bira Bifunctional Protein, Domain 2"/>
    <property type="match status" value="1"/>
</dbReference>